<dbReference type="Proteomes" id="UP001596958">
    <property type="component" value="Unassembled WGS sequence"/>
</dbReference>
<protein>
    <submittedName>
        <fullName evidence="1">AAA family ATPase</fullName>
    </submittedName>
</protein>
<evidence type="ECO:0000313" key="2">
    <source>
        <dbReference type="Proteomes" id="UP001596958"/>
    </source>
</evidence>
<accession>A0ABW2Z1Q2</accession>
<dbReference type="Gene3D" id="3.40.50.300">
    <property type="entry name" value="P-loop containing nucleotide triphosphate hydrolases"/>
    <property type="match status" value="1"/>
</dbReference>
<dbReference type="RefSeq" id="WP_377101952.1">
    <property type="nucleotide sequence ID" value="NZ_JBHTHU010000021.1"/>
</dbReference>
<evidence type="ECO:0000313" key="1">
    <source>
        <dbReference type="EMBL" id="MFD0751662.1"/>
    </source>
</evidence>
<dbReference type="Pfam" id="PF13671">
    <property type="entry name" value="AAA_33"/>
    <property type="match status" value="1"/>
</dbReference>
<comment type="caution">
    <text evidence="1">The sequence shown here is derived from an EMBL/GenBank/DDBJ whole genome shotgun (WGS) entry which is preliminary data.</text>
</comment>
<proteinExistence type="predicted"/>
<dbReference type="SUPFAM" id="SSF52540">
    <property type="entry name" value="P-loop containing nucleoside triphosphate hydrolases"/>
    <property type="match status" value="1"/>
</dbReference>
<keyword evidence="2" id="KW-1185">Reference proteome</keyword>
<organism evidence="1 2">
    <name type="scientific">Mucilaginibacter calamicampi</name>
    <dbReference type="NCBI Taxonomy" id="1302352"/>
    <lineage>
        <taxon>Bacteria</taxon>
        <taxon>Pseudomonadati</taxon>
        <taxon>Bacteroidota</taxon>
        <taxon>Sphingobacteriia</taxon>
        <taxon>Sphingobacteriales</taxon>
        <taxon>Sphingobacteriaceae</taxon>
        <taxon>Mucilaginibacter</taxon>
    </lineage>
</organism>
<sequence length="178" mass="19656">MELKKPIIILSGPIGAGKSTAACELVKLLPQPLVHIEGDSFWEHIVKERPDFNGKENLRMTAAAIFAAAIPYALYGHTVLLDFAFTPGALKKALEIAARRQIPVKYIVLRPDMEVCAVRAANRKEWAFAAYDEPLQRLYRAFDDAQSHTIYDNTGDAAEIASKIIEGLDEGAFDADKL</sequence>
<dbReference type="InterPro" id="IPR027417">
    <property type="entry name" value="P-loop_NTPase"/>
</dbReference>
<reference evidence="2" key="1">
    <citation type="journal article" date="2019" name="Int. J. Syst. Evol. Microbiol.">
        <title>The Global Catalogue of Microorganisms (GCM) 10K type strain sequencing project: providing services to taxonomists for standard genome sequencing and annotation.</title>
        <authorList>
            <consortium name="The Broad Institute Genomics Platform"/>
            <consortium name="The Broad Institute Genome Sequencing Center for Infectious Disease"/>
            <person name="Wu L."/>
            <person name="Ma J."/>
        </authorList>
    </citation>
    <scope>NUCLEOTIDE SEQUENCE [LARGE SCALE GENOMIC DNA]</scope>
    <source>
        <strain evidence="2">CCUG 63418</strain>
    </source>
</reference>
<gene>
    <name evidence="1" type="ORF">ACFQZS_16040</name>
</gene>
<dbReference type="EMBL" id="JBHTHU010000021">
    <property type="protein sequence ID" value="MFD0751662.1"/>
    <property type="molecule type" value="Genomic_DNA"/>
</dbReference>
<name>A0ABW2Z1Q2_9SPHI</name>